<evidence type="ECO:0000256" key="2">
    <source>
        <dbReference type="ARBA" id="ARBA00022692"/>
    </source>
</evidence>
<dbReference type="SUPFAM" id="SSF103473">
    <property type="entry name" value="MFS general substrate transporter"/>
    <property type="match status" value="1"/>
</dbReference>
<dbReference type="Proteomes" id="UP000189580">
    <property type="component" value="Chromosome b"/>
</dbReference>
<dbReference type="GO" id="GO:0005886">
    <property type="term" value="C:plasma membrane"/>
    <property type="evidence" value="ECO:0007669"/>
    <property type="project" value="TreeGrafter"/>
</dbReference>
<dbReference type="RefSeq" id="XP_018737106.1">
    <property type="nucleotide sequence ID" value="XM_018879165.1"/>
</dbReference>
<name>A0A167EZ45_9ASCO</name>
<evidence type="ECO:0000256" key="1">
    <source>
        <dbReference type="ARBA" id="ARBA00004141"/>
    </source>
</evidence>
<protein>
    <submittedName>
        <fullName evidence="8">Hol1p</fullName>
    </submittedName>
</protein>
<feature type="transmembrane region" description="Helical" evidence="6">
    <location>
        <begin position="225"/>
        <end position="244"/>
    </location>
</feature>
<dbReference type="PANTHER" id="PTHR23502">
    <property type="entry name" value="MAJOR FACILITATOR SUPERFAMILY"/>
    <property type="match status" value="1"/>
</dbReference>
<dbReference type="InterPro" id="IPR011701">
    <property type="entry name" value="MFS"/>
</dbReference>
<keyword evidence="3 6" id="KW-1133">Transmembrane helix</keyword>
<evidence type="ECO:0000256" key="6">
    <source>
        <dbReference type="SAM" id="Phobius"/>
    </source>
</evidence>
<feature type="transmembrane region" description="Helical" evidence="6">
    <location>
        <begin position="200"/>
        <end position="219"/>
    </location>
</feature>
<keyword evidence="2 6" id="KW-0812">Transmembrane</keyword>
<feature type="compositionally biased region" description="Basic and acidic residues" evidence="5">
    <location>
        <begin position="16"/>
        <end position="28"/>
    </location>
</feature>
<dbReference type="AlphaFoldDB" id="A0A167EZ45"/>
<keyword evidence="9" id="KW-1185">Reference proteome</keyword>
<feature type="transmembrane region" description="Helical" evidence="6">
    <location>
        <begin position="435"/>
        <end position="454"/>
    </location>
</feature>
<evidence type="ECO:0000259" key="7">
    <source>
        <dbReference type="PROSITE" id="PS50850"/>
    </source>
</evidence>
<feature type="transmembrane region" description="Helical" evidence="6">
    <location>
        <begin position="167"/>
        <end position="188"/>
    </location>
</feature>
<feature type="transmembrane region" description="Helical" evidence="6">
    <location>
        <begin position="400"/>
        <end position="423"/>
    </location>
</feature>
<feature type="transmembrane region" description="Helical" evidence="6">
    <location>
        <begin position="102"/>
        <end position="125"/>
    </location>
</feature>
<evidence type="ECO:0000256" key="5">
    <source>
        <dbReference type="SAM" id="MobiDB-lite"/>
    </source>
</evidence>
<dbReference type="OrthoDB" id="5215911at2759"/>
<evidence type="ECO:0000313" key="8">
    <source>
        <dbReference type="EMBL" id="ANB14629.1"/>
    </source>
</evidence>
<dbReference type="PROSITE" id="PS50850">
    <property type="entry name" value="MFS"/>
    <property type="match status" value="1"/>
</dbReference>
<evidence type="ECO:0000313" key="9">
    <source>
        <dbReference type="Proteomes" id="UP000189580"/>
    </source>
</evidence>
<dbReference type="GO" id="GO:0022857">
    <property type="term" value="F:transmembrane transporter activity"/>
    <property type="evidence" value="ECO:0007669"/>
    <property type="project" value="InterPro"/>
</dbReference>
<dbReference type="InterPro" id="IPR020846">
    <property type="entry name" value="MFS_dom"/>
</dbReference>
<gene>
    <name evidence="8" type="primary">HOL1</name>
    <name evidence="8" type="ORF">AWJ20_2234</name>
</gene>
<organism evidence="8 9">
    <name type="scientific">Sugiyamaella lignohabitans</name>
    <dbReference type="NCBI Taxonomy" id="796027"/>
    <lineage>
        <taxon>Eukaryota</taxon>
        <taxon>Fungi</taxon>
        <taxon>Dikarya</taxon>
        <taxon>Ascomycota</taxon>
        <taxon>Saccharomycotina</taxon>
        <taxon>Dipodascomycetes</taxon>
        <taxon>Dipodascales</taxon>
        <taxon>Trichomonascaceae</taxon>
        <taxon>Sugiyamaella</taxon>
    </lineage>
</organism>
<feature type="transmembrane region" description="Helical" evidence="6">
    <location>
        <begin position="70"/>
        <end position="90"/>
    </location>
</feature>
<reference evidence="8 9" key="1">
    <citation type="submission" date="2016-02" db="EMBL/GenBank/DDBJ databases">
        <title>Complete genome sequence and transcriptome regulation of the pentose utilising yeast Sugiyamaella lignohabitans.</title>
        <authorList>
            <person name="Bellasio M."/>
            <person name="Peymann A."/>
            <person name="Valli M."/>
            <person name="Sipitzky M."/>
            <person name="Graf A."/>
            <person name="Sauer M."/>
            <person name="Marx H."/>
            <person name="Mattanovich D."/>
        </authorList>
    </citation>
    <scope>NUCLEOTIDE SEQUENCE [LARGE SCALE GENOMIC DNA]</scope>
    <source>
        <strain evidence="8 9">CBS 10342</strain>
    </source>
</reference>
<dbReference type="InterPro" id="IPR036259">
    <property type="entry name" value="MFS_trans_sf"/>
</dbReference>
<dbReference type="Pfam" id="PF07690">
    <property type="entry name" value="MFS_1"/>
    <property type="match status" value="1"/>
</dbReference>
<feature type="domain" description="Major facilitator superfamily (MFS) profile" evidence="7">
    <location>
        <begin position="71"/>
        <end position="493"/>
    </location>
</feature>
<feature type="transmembrane region" description="Helical" evidence="6">
    <location>
        <begin position="466"/>
        <end position="489"/>
    </location>
</feature>
<feature type="transmembrane region" description="Helical" evidence="6">
    <location>
        <begin position="329"/>
        <end position="348"/>
    </location>
</feature>
<proteinExistence type="predicted"/>
<feature type="region of interest" description="Disordered" evidence="5">
    <location>
        <begin position="1"/>
        <end position="32"/>
    </location>
</feature>
<comment type="subcellular location">
    <subcellularLocation>
        <location evidence="1">Membrane</location>
        <topology evidence="1">Multi-pass membrane protein</topology>
    </subcellularLocation>
</comment>
<dbReference type="KEGG" id="slb:AWJ20_2234"/>
<evidence type="ECO:0000256" key="4">
    <source>
        <dbReference type="ARBA" id="ARBA00023136"/>
    </source>
</evidence>
<evidence type="ECO:0000256" key="3">
    <source>
        <dbReference type="ARBA" id="ARBA00022989"/>
    </source>
</evidence>
<dbReference type="PANTHER" id="PTHR23502:SF2">
    <property type="entry name" value="TRANSPORTER, PUTATIVE (AFU_ORTHOLOGUE AFUA_2G08910)-RELATED"/>
    <property type="match status" value="1"/>
</dbReference>
<dbReference type="EMBL" id="CP014503">
    <property type="protein sequence ID" value="ANB14629.1"/>
    <property type="molecule type" value="Genomic_DNA"/>
</dbReference>
<feature type="transmembrane region" description="Helical" evidence="6">
    <location>
        <begin position="369"/>
        <end position="388"/>
    </location>
</feature>
<keyword evidence="4 6" id="KW-0472">Membrane</keyword>
<accession>A0A167EZ45</accession>
<sequence length="499" mass="54880">MSDLEIKHPNGSPFTDQEKNIGSQHEEQYPPPSELNTEYILQRHGTLELDPMPSHDPLDPLNWPALKKHLHLALIAYSCMLVTFGAAGIVPAYPGMAEEYGVSIPTCSYFTSAQILISGIVPIFTTPIMNKYGRKKIQVISCLCCCAANIGGGFAKTYGQQMATRVLVGLFVSPSLGLGAVLVTEMFFSHQRGSKNGWWSLMITLGTPGGPFIMGFVVKYAAIKWVYFILAIMNFVAFLGWMIASETLWERDGIVVNEPDSLFKFKSKSNVTINLWSFIAPLAEAREIRVFIPSLAYAVVFCYANIVLIVETPQVFGPKFGLDAVGLGLQMIAVLVGSIIGEVMSGPLSDWWMTRCVRKRGVKVIEDRLTLSYIGFILAMVGIIVWGVRLEQATPMKWNITPLVGAAIAACGNQIVTTILITYSIDVDYKRSIEIGNFINFFRQTYGFIGPFYFPDMFDNLGFSGAGGLMAGLMGVVSLASVLALQLYFTKRAKKTLGI</sequence>
<dbReference type="Gene3D" id="1.20.1250.20">
    <property type="entry name" value="MFS general substrate transporter like domains"/>
    <property type="match status" value="1"/>
</dbReference>
<dbReference type="GeneID" id="30034123"/>